<keyword evidence="3 7" id="KW-0489">Methyltransferase</keyword>
<keyword evidence="2" id="KW-0169">Cobalamin biosynthesis</keyword>
<organism evidence="7 8">
    <name type="scientific">Mycolicibacterium frederiksbergense</name>
    <dbReference type="NCBI Taxonomy" id="117567"/>
    <lineage>
        <taxon>Bacteria</taxon>
        <taxon>Bacillati</taxon>
        <taxon>Actinomycetota</taxon>
        <taxon>Actinomycetes</taxon>
        <taxon>Mycobacteriales</taxon>
        <taxon>Mycobacteriaceae</taxon>
        <taxon>Mycolicibacterium</taxon>
    </lineage>
</organism>
<dbReference type="InterPro" id="IPR014777">
    <property type="entry name" value="4pyrrole_Mease_sub1"/>
</dbReference>
<dbReference type="Gene3D" id="3.40.1010.10">
    <property type="entry name" value="Cobalt-precorrin-4 Transmethylase, Domain 1"/>
    <property type="match status" value="1"/>
</dbReference>
<proteinExistence type="predicted"/>
<accession>A0ABT6L815</accession>
<dbReference type="InterPro" id="IPR012797">
    <property type="entry name" value="CobF"/>
</dbReference>
<name>A0ABT6L815_9MYCO</name>
<dbReference type="Pfam" id="PF00590">
    <property type="entry name" value="TP_methylase"/>
    <property type="match status" value="1"/>
</dbReference>
<dbReference type="PANTHER" id="PTHR43467:SF1">
    <property type="entry name" value="PRECORRIN-6A SYNTHASE [DEACETYLATING]"/>
    <property type="match status" value="1"/>
</dbReference>
<protein>
    <submittedName>
        <fullName evidence="7">Precorrin-6A synthase</fullName>
        <ecNumber evidence="7">2.1.1.152</ecNumber>
    </submittedName>
</protein>
<dbReference type="PIRSF" id="PIRSF036525">
    <property type="entry name" value="CobF"/>
    <property type="match status" value="1"/>
</dbReference>
<dbReference type="RefSeq" id="WP_280835662.1">
    <property type="nucleotide sequence ID" value="NZ_JARXVE010000015.1"/>
</dbReference>
<evidence type="ECO:0000313" key="8">
    <source>
        <dbReference type="Proteomes" id="UP001160130"/>
    </source>
</evidence>
<gene>
    <name evidence="7" type="ORF">M2272_005770</name>
</gene>
<dbReference type="InterPro" id="IPR000878">
    <property type="entry name" value="4pyrrol_Mease"/>
</dbReference>
<evidence type="ECO:0000256" key="4">
    <source>
        <dbReference type="ARBA" id="ARBA00022679"/>
    </source>
</evidence>
<keyword evidence="4 7" id="KW-0808">Transferase</keyword>
<evidence type="ECO:0000256" key="1">
    <source>
        <dbReference type="ARBA" id="ARBA00004953"/>
    </source>
</evidence>
<comment type="pathway">
    <text evidence="1">Cofactor biosynthesis; adenosylcobalamin biosynthesis.</text>
</comment>
<dbReference type="Gene3D" id="3.30.950.10">
    <property type="entry name" value="Methyltransferase, Cobalt-precorrin-4 Transmethylase, Domain 2"/>
    <property type="match status" value="1"/>
</dbReference>
<dbReference type="PANTHER" id="PTHR43467">
    <property type="entry name" value="COBALT-PRECORRIN-2 C(20)-METHYLTRANSFERASE"/>
    <property type="match status" value="1"/>
</dbReference>
<evidence type="ECO:0000256" key="5">
    <source>
        <dbReference type="ARBA" id="ARBA00022691"/>
    </source>
</evidence>
<dbReference type="InterPro" id="IPR035996">
    <property type="entry name" value="4pyrrol_Methylase_sf"/>
</dbReference>
<sequence>MRRIHVIGIGAGDPDFVTAQAISALNDTQVFFAMDKGESKDELVALRRQICERYISAGPEGPGYRFVELADPQRAKEGEYRQVVADWHGARARIWAQAIETELGPDGTGAFLAWGDPSLYDSTLRILEMVGEHVEFEYDVIPGITAIQVLTARHRIPLNDVGEPVLITTGRRLREQGLSGSAVVMLDADCSFQQCPPQTRIWWGAYLGTPDELLYAGTVGEIGDEIVAARAEARTRHGWIMDTYLLRSAH</sequence>
<evidence type="ECO:0000256" key="2">
    <source>
        <dbReference type="ARBA" id="ARBA00022573"/>
    </source>
</evidence>
<keyword evidence="8" id="KW-1185">Reference proteome</keyword>
<evidence type="ECO:0000313" key="7">
    <source>
        <dbReference type="EMBL" id="MDH6199102.1"/>
    </source>
</evidence>
<feature type="domain" description="Tetrapyrrole methylase" evidence="6">
    <location>
        <begin position="3"/>
        <end position="222"/>
    </location>
</feature>
<dbReference type="Proteomes" id="UP001160130">
    <property type="component" value="Unassembled WGS sequence"/>
</dbReference>
<dbReference type="InterPro" id="IPR014776">
    <property type="entry name" value="4pyrrole_Mease_sub2"/>
</dbReference>
<dbReference type="CDD" id="cd11643">
    <property type="entry name" value="Precorrin-6A-synthase"/>
    <property type="match status" value="1"/>
</dbReference>
<dbReference type="GO" id="GO:0032259">
    <property type="term" value="P:methylation"/>
    <property type="evidence" value="ECO:0007669"/>
    <property type="project" value="UniProtKB-KW"/>
</dbReference>
<evidence type="ECO:0000259" key="6">
    <source>
        <dbReference type="Pfam" id="PF00590"/>
    </source>
</evidence>
<keyword evidence="5" id="KW-0949">S-adenosyl-L-methionine</keyword>
<dbReference type="EMBL" id="JARXVE010000015">
    <property type="protein sequence ID" value="MDH6199102.1"/>
    <property type="molecule type" value="Genomic_DNA"/>
</dbReference>
<evidence type="ECO:0000256" key="3">
    <source>
        <dbReference type="ARBA" id="ARBA00022603"/>
    </source>
</evidence>
<dbReference type="GO" id="GO:0043819">
    <property type="term" value="F:precorrin-6A synthase (deacetylating) activity"/>
    <property type="evidence" value="ECO:0007669"/>
    <property type="project" value="UniProtKB-EC"/>
</dbReference>
<dbReference type="NCBIfam" id="TIGR02434">
    <property type="entry name" value="CobF"/>
    <property type="match status" value="1"/>
</dbReference>
<reference evidence="7 8" key="1">
    <citation type="submission" date="2023-04" db="EMBL/GenBank/DDBJ databases">
        <title>Forest soil microbial communities from Buena Vista Peninsula, Colon Province, Panama.</title>
        <authorList>
            <person name="Bouskill N."/>
        </authorList>
    </citation>
    <scope>NUCLEOTIDE SEQUENCE [LARGE SCALE GENOMIC DNA]</scope>
    <source>
        <strain evidence="7 8">AC80</strain>
    </source>
</reference>
<dbReference type="EC" id="2.1.1.152" evidence="7"/>
<dbReference type="SUPFAM" id="SSF53790">
    <property type="entry name" value="Tetrapyrrole methylase"/>
    <property type="match status" value="1"/>
</dbReference>
<comment type="caution">
    <text evidence="7">The sequence shown here is derived from an EMBL/GenBank/DDBJ whole genome shotgun (WGS) entry which is preliminary data.</text>
</comment>